<dbReference type="InterPro" id="IPR023213">
    <property type="entry name" value="CAT-like_dom_sf"/>
</dbReference>
<dbReference type="GO" id="GO:0005737">
    <property type="term" value="C:cytoplasm"/>
    <property type="evidence" value="ECO:0007669"/>
    <property type="project" value="TreeGrafter"/>
</dbReference>
<dbReference type="Gene3D" id="1.10.1200.10">
    <property type="entry name" value="ACP-like"/>
    <property type="match status" value="1"/>
</dbReference>
<evidence type="ECO:0000313" key="5">
    <source>
        <dbReference type="EMBL" id="MBL0685051.1"/>
    </source>
</evidence>
<dbReference type="InterPro" id="IPR010071">
    <property type="entry name" value="AA_adenyl_dom"/>
</dbReference>
<dbReference type="SUPFAM" id="SSF52777">
    <property type="entry name" value="CoA-dependent acyltransferases"/>
    <property type="match status" value="2"/>
</dbReference>
<dbReference type="Gene3D" id="3.30.300.30">
    <property type="match status" value="3"/>
</dbReference>
<dbReference type="InterPro" id="IPR001031">
    <property type="entry name" value="Thioesterase"/>
</dbReference>
<sequence length="1876" mass="214061">MRIDRYISDLRNHKNIIINVKDGELKIKASENDLTPKVINEIKDRKEEIISFFKSVTKERALITPVKEQEHYAISHAQRRLWITEQIKAANGVYNVPLVYTFKTIDITSFHKAVDALLERHEILRTTIQMVEGEPRQYIHESKEFAFKVNDKKVDTNELESILEQEALLPFDLSVSAIRGTLLRSNEGITLVLVLHHIITDAWSVNVLLKDFLALYNHYSNGTALHLSELKIQYKDYSNWQHSQLKHGELKASKDYWVKKLSGEITTLKLPLDHKRYDHKTHKGATASFLIDKNTSNRLTALGHQHQASLFMVMTAIVKALLYRYTGQEDIIVGTPVSGRNHRELEDQVGFYSNTIVLRSHVKGTFDINQLLEEVSGVLLEAYDHQFYPYDLLVDDLGYERDINRNPLFDVMVSMDDNSTLENGERASEIEYSDKITITDGDVSKFDITFSFLKLQNGCCRVEINYNTSLFEKEKISKMAVHLRNMISSVVKNENQRINSIEYLSQEEKDQILYDFNTTRKDYHINSSIKEYIEINAEKNANSIGVVSSKEQLTFDDINSRANRLSNYLSKTYKVQKGTRIGVMMDQKVDRIITLLSIIKSGAVYVPIDPNDSNERKKYCIDDTQLSLLVTDESCDSIANGDLKVLSLKSIENDVKKESNANPKVLISPEDVCAVFYTSGSTNTPKGARITHKSILNRVHWLWQTYQLNSKDVLYQRTPLASYASIEELFIPFCFCTKLLIAKDRSNTELVDIIKEFGVTYIHFSPTRLNKFLEIEKESASRLSSLRFVFCGGEELLKETVNRYYSKFKTPLINLYGSAEVSGVVSAHQIKLDDKAVPLGKPIANTNVYILDENNKLLPLGVPGEICVSSVCLPYTDLDLEAKEHNFDNLNNQSFTSGIYKTGDIGCWNSKGEIEFLGKKTDQLKVQGNRIQLSDIENAILEHPEIQDAAVVINEDSYKNNHLVAYYTKKTKEKELIEEQSKELLVNYSIKTHKRVIHKEVHNESISQLTISEIFEKSVKKHYDDIALIYEGKTMTYAELSSKVNHLAYILKSDYQIQNEDLVGIIMNRSEKLIITILAILKAGAAYVPIDAEYPESRIEQIVNDSPLNLFVLDVENHNKSADFNTSRLVYDSILDLNLNGEKTLENIGSAKNLAYILYTSGSTGAPKGVMVEQYSVVDYINTFTEYFELSSVDSVIQQSSISFDTSVEEIFPILCAGGRLVLFPEGGRDIDAMIASVNTNKITVLSSTPLVINELNQRINELTYHPRILISGGDQLRDSHYDKIPENIKLYNTYGPTEATVCASFARITKNTKCNLIGTPLKNHRIYVLDDQMREVPPGAIGQMYIAGLGVAKGYLNKKEETNKCFLSNVLGERVLYKTGDLAKWNEHGLLEFYGRKDSQVKIRGYRVEPAEVNAMVLSKKEIKDAYTTTKTDANGNKHLVTYYTSEIKIDNENLRTFLKEKLPHYMVSSYFINVEHFPMTTNGKVNVQELPIPYILSSDRKLNLELETLLKSKLPVHMIPDQFTVVHELPLTIMGKVDRKMLANKKMSLTKDLDIVLPANTIENKMLKIWQDCLNQRKISTDSNFFEIGGNSLKATQIVSQVFKEFGKTITLKDIYNNLSIIELSRCIENNEKDDNLIVKLKSSKKEYENIFFIPPIIGSSTIFKDLANYITGYNCYGLQCKGFDKETNLDTSIEEMATTFISEILKIQNHNRLTLVAYSMGVPVAFEMCKILERKSYDVKLVFIDRGVNDHPVQQIQDEESVLAELESELAFWFNDIPNQDKKRIKNLVLNNSKILDAYKVNGTIRSNIATIEASWNKHLAQMQDWNQYTTRRISHSYIEAYHYGILNVENLDILSKMIMHEIKHKVAHKELI</sequence>
<dbReference type="InterPro" id="IPR020845">
    <property type="entry name" value="AMP-binding_CS"/>
</dbReference>
<dbReference type="Gene3D" id="3.40.50.1820">
    <property type="entry name" value="alpha/beta hydrolase"/>
    <property type="match status" value="1"/>
</dbReference>
<dbReference type="Gene3D" id="3.30.559.30">
    <property type="entry name" value="Nonribosomal peptide synthetase, condensation domain"/>
    <property type="match status" value="1"/>
</dbReference>
<dbReference type="PROSITE" id="PS00012">
    <property type="entry name" value="PHOSPHOPANTETHEINE"/>
    <property type="match status" value="1"/>
</dbReference>
<proteinExistence type="predicted"/>
<dbReference type="SUPFAM" id="SSF53474">
    <property type="entry name" value="alpha/beta-Hydrolases"/>
    <property type="match status" value="1"/>
</dbReference>
<dbReference type="Gene3D" id="3.30.559.10">
    <property type="entry name" value="Chloramphenicol acetyltransferase-like domain"/>
    <property type="match status" value="1"/>
</dbReference>
<dbReference type="SUPFAM" id="SSF47336">
    <property type="entry name" value="ACP-like"/>
    <property type="match status" value="1"/>
</dbReference>
<dbReference type="FunFam" id="3.40.50.980:FF:000001">
    <property type="entry name" value="Non-ribosomal peptide synthetase"/>
    <property type="match status" value="1"/>
</dbReference>
<evidence type="ECO:0000259" key="4">
    <source>
        <dbReference type="PROSITE" id="PS50075"/>
    </source>
</evidence>
<dbReference type="Gene3D" id="1.10.10.1830">
    <property type="entry name" value="Non-ribosomal peptide synthase, adenylation domain"/>
    <property type="match status" value="1"/>
</dbReference>
<evidence type="ECO:0000256" key="2">
    <source>
        <dbReference type="ARBA" id="ARBA00022450"/>
    </source>
</evidence>
<dbReference type="NCBIfam" id="TIGR01733">
    <property type="entry name" value="AA-adenyl-dom"/>
    <property type="match status" value="1"/>
</dbReference>
<dbReference type="InterPro" id="IPR009081">
    <property type="entry name" value="PP-bd_ACP"/>
</dbReference>
<dbReference type="InterPro" id="IPR045851">
    <property type="entry name" value="AMP-bd_C_sf"/>
</dbReference>
<protein>
    <submittedName>
        <fullName evidence="5">Amino acid adenylation domain-containing protein</fullName>
    </submittedName>
</protein>
<dbReference type="PROSITE" id="PS00455">
    <property type="entry name" value="AMP_BINDING"/>
    <property type="match status" value="1"/>
</dbReference>
<dbReference type="Proteomes" id="UP000651057">
    <property type="component" value="Unassembled WGS sequence"/>
</dbReference>
<dbReference type="GO" id="GO:0003824">
    <property type="term" value="F:catalytic activity"/>
    <property type="evidence" value="ECO:0007669"/>
    <property type="project" value="InterPro"/>
</dbReference>
<dbReference type="Pfam" id="PF00668">
    <property type="entry name" value="Condensation"/>
    <property type="match status" value="1"/>
</dbReference>
<dbReference type="CDD" id="cd19531">
    <property type="entry name" value="LCL_NRPS-like"/>
    <property type="match status" value="1"/>
</dbReference>
<comment type="caution">
    <text evidence="5">The sequence shown here is derived from an EMBL/GenBank/DDBJ whole genome shotgun (WGS) entry which is preliminary data.</text>
</comment>
<keyword evidence="2" id="KW-0596">Phosphopantetheine</keyword>
<dbReference type="Pfam" id="PF00975">
    <property type="entry name" value="Thioesterase"/>
    <property type="match status" value="1"/>
</dbReference>
<dbReference type="PROSITE" id="PS50075">
    <property type="entry name" value="CARRIER"/>
    <property type="match status" value="1"/>
</dbReference>
<keyword evidence="6" id="KW-1185">Reference proteome</keyword>
<dbReference type="InterPro" id="IPR006162">
    <property type="entry name" value="Ppantetheine_attach_site"/>
</dbReference>
<dbReference type="InterPro" id="IPR044894">
    <property type="entry name" value="TubC_N_sf"/>
</dbReference>
<accession>A0A937A1B8</accession>
<dbReference type="SUPFAM" id="SSF56801">
    <property type="entry name" value="Acetyl-CoA synthetase-like"/>
    <property type="match status" value="3"/>
</dbReference>
<dbReference type="Pfam" id="PF00550">
    <property type="entry name" value="PP-binding"/>
    <property type="match status" value="1"/>
</dbReference>
<organism evidence="5 6">
    <name type="scientific">Aquimarina mytili</name>
    <dbReference type="NCBI Taxonomy" id="874423"/>
    <lineage>
        <taxon>Bacteria</taxon>
        <taxon>Pseudomonadati</taxon>
        <taxon>Bacteroidota</taxon>
        <taxon>Flavobacteriia</taxon>
        <taxon>Flavobacteriales</taxon>
        <taxon>Flavobacteriaceae</taxon>
        <taxon>Aquimarina</taxon>
    </lineage>
</organism>
<comment type="cofactor">
    <cofactor evidence="1">
        <name>pantetheine 4'-phosphate</name>
        <dbReference type="ChEBI" id="CHEBI:47942"/>
    </cofactor>
</comment>
<dbReference type="GO" id="GO:0031177">
    <property type="term" value="F:phosphopantetheine binding"/>
    <property type="evidence" value="ECO:0007669"/>
    <property type="project" value="TreeGrafter"/>
</dbReference>
<keyword evidence="3" id="KW-0597">Phosphoprotein</keyword>
<dbReference type="InterPro" id="IPR029058">
    <property type="entry name" value="AB_hydrolase_fold"/>
</dbReference>
<name>A0A937A1B8_9FLAO</name>
<dbReference type="Pfam" id="PF00501">
    <property type="entry name" value="AMP-binding"/>
    <property type="match status" value="2"/>
</dbReference>
<evidence type="ECO:0000256" key="1">
    <source>
        <dbReference type="ARBA" id="ARBA00001957"/>
    </source>
</evidence>
<dbReference type="InterPro" id="IPR000873">
    <property type="entry name" value="AMP-dep_synth/lig_dom"/>
</dbReference>
<dbReference type="Pfam" id="PF18563">
    <property type="entry name" value="TubC_N"/>
    <property type="match status" value="1"/>
</dbReference>
<gene>
    <name evidence="5" type="ORF">JJQ60_16085</name>
</gene>
<dbReference type="InterPro" id="IPR001242">
    <property type="entry name" value="Condensation_dom"/>
</dbReference>
<dbReference type="EMBL" id="JAERQJ010000007">
    <property type="protein sequence ID" value="MBL0685051.1"/>
    <property type="molecule type" value="Genomic_DNA"/>
</dbReference>
<dbReference type="Gene3D" id="2.30.38.10">
    <property type="entry name" value="Luciferase, Domain 3"/>
    <property type="match status" value="1"/>
</dbReference>
<dbReference type="PANTHER" id="PTHR45527:SF1">
    <property type="entry name" value="FATTY ACID SYNTHASE"/>
    <property type="match status" value="1"/>
</dbReference>
<reference evidence="5" key="1">
    <citation type="submission" date="2021-01" db="EMBL/GenBank/DDBJ databases">
        <authorList>
            <person name="Zhong Y.L."/>
        </authorList>
    </citation>
    <scope>NUCLEOTIDE SEQUENCE</scope>
    <source>
        <strain evidence="5">KCTC 23302</strain>
    </source>
</reference>
<dbReference type="GO" id="GO:0043041">
    <property type="term" value="P:amino acid activation for nonribosomal peptide biosynthetic process"/>
    <property type="evidence" value="ECO:0007669"/>
    <property type="project" value="TreeGrafter"/>
</dbReference>
<dbReference type="InterPro" id="IPR042099">
    <property type="entry name" value="ANL_N_sf"/>
</dbReference>
<dbReference type="Gene3D" id="3.40.50.980">
    <property type="match status" value="2"/>
</dbReference>
<dbReference type="PANTHER" id="PTHR45527">
    <property type="entry name" value="NONRIBOSOMAL PEPTIDE SYNTHETASE"/>
    <property type="match status" value="1"/>
</dbReference>
<evidence type="ECO:0000256" key="3">
    <source>
        <dbReference type="ARBA" id="ARBA00022553"/>
    </source>
</evidence>
<feature type="domain" description="Carrier" evidence="4">
    <location>
        <begin position="1559"/>
        <end position="1634"/>
    </location>
</feature>
<dbReference type="CDD" id="cd05930">
    <property type="entry name" value="A_NRPS"/>
    <property type="match status" value="1"/>
</dbReference>
<dbReference type="InterPro" id="IPR036736">
    <property type="entry name" value="ACP-like_sf"/>
</dbReference>
<dbReference type="InterPro" id="IPR041464">
    <property type="entry name" value="TubC_N"/>
</dbReference>
<dbReference type="RefSeq" id="WP_201922614.1">
    <property type="nucleotide sequence ID" value="NZ_BAABAX010000020.1"/>
</dbReference>
<dbReference type="GO" id="GO:0044550">
    <property type="term" value="P:secondary metabolite biosynthetic process"/>
    <property type="evidence" value="ECO:0007669"/>
    <property type="project" value="TreeGrafter"/>
</dbReference>
<dbReference type="Gene3D" id="3.40.50.12780">
    <property type="entry name" value="N-terminal domain of ligase-like"/>
    <property type="match status" value="1"/>
</dbReference>
<evidence type="ECO:0000313" key="6">
    <source>
        <dbReference type="Proteomes" id="UP000651057"/>
    </source>
</evidence>